<keyword evidence="3 5" id="KW-1133">Transmembrane helix</keyword>
<feature type="transmembrane region" description="Helical" evidence="5">
    <location>
        <begin position="137"/>
        <end position="160"/>
    </location>
</feature>
<proteinExistence type="predicted"/>
<keyword evidence="4 5" id="KW-0472">Membrane</keyword>
<dbReference type="WBParaSite" id="PSU_v2.g20557.t1">
    <property type="protein sequence ID" value="PSU_v2.g20557.t1"/>
    <property type="gene ID" value="PSU_v2.g20557"/>
</dbReference>
<name>A0A914YJP3_9BILA</name>
<dbReference type="PANTHER" id="PTHR12479">
    <property type="entry name" value="LYSOSOMAL-ASSOCIATED TRANSMEMBRANE PROTEIN"/>
    <property type="match status" value="1"/>
</dbReference>
<protein>
    <submittedName>
        <fullName evidence="7">Uncharacterized protein</fullName>
    </submittedName>
</protein>
<dbReference type="AlphaFoldDB" id="A0A914YJP3"/>
<dbReference type="GO" id="GO:0005765">
    <property type="term" value="C:lysosomal membrane"/>
    <property type="evidence" value="ECO:0007669"/>
    <property type="project" value="TreeGrafter"/>
</dbReference>
<evidence type="ECO:0000256" key="1">
    <source>
        <dbReference type="ARBA" id="ARBA00004127"/>
    </source>
</evidence>
<feature type="transmembrane region" description="Helical" evidence="5">
    <location>
        <begin position="80"/>
        <end position="103"/>
    </location>
</feature>
<evidence type="ECO:0000256" key="2">
    <source>
        <dbReference type="ARBA" id="ARBA00022692"/>
    </source>
</evidence>
<evidence type="ECO:0000256" key="3">
    <source>
        <dbReference type="ARBA" id="ARBA00022989"/>
    </source>
</evidence>
<accession>A0A914YJP3</accession>
<comment type="subcellular location">
    <subcellularLocation>
        <location evidence="1">Endomembrane system</location>
        <topology evidence="1">Multi-pass membrane protein</topology>
    </subcellularLocation>
</comment>
<keyword evidence="6" id="KW-1185">Reference proteome</keyword>
<feature type="transmembrane region" description="Helical" evidence="5">
    <location>
        <begin position="50"/>
        <end position="73"/>
    </location>
</feature>
<reference evidence="7" key="1">
    <citation type="submission" date="2022-11" db="UniProtKB">
        <authorList>
            <consortium name="WormBaseParasite"/>
        </authorList>
    </citation>
    <scope>IDENTIFICATION</scope>
</reference>
<dbReference type="GO" id="GO:0012505">
    <property type="term" value="C:endomembrane system"/>
    <property type="evidence" value="ECO:0007669"/>
    <property type="project" value="UniProtKB-SubCell"/>
</dbReference>
<dbReference type="Proteomes" id="UP000887577">
    <property type="component" value="Unplaced"/>
</dbReference>
<feature type="transmembrane region" description="Helical" evidence="5">
    <location>
        <begin position="21"/>
        <end position="44"/>
    </location>
</feature>
<organism evidence="6 7">
    <name type="scientific">Panagrolaimus superbus</name>
    <dbReference type="NCBI Taxonomy" id="310955"/>
    <lineage>
        <taxon>Eukaryota</taxon>
        <taxon>Metazoa</taxon>
        <taxon>Ecdysozoa</taxon>
        <taxon>Nematoda</taxon>
        <taxon>Chromadorea</taxon>
        <taxon>Rhabditida</taxon>
        <taxon>Tylenchina</taxon>
        <taxon>Panagrolaimomorpha</taxon>
        <taxon>Panagrolaimoidea</taxon>
        <taxon>Panagrolaimidae</taxon>
        <taxon>Panagrolaimus</taxon>
    </lineage>
</organism>
<evidence type="ECO:0000256" key="4">
    <source>
        <dbReference type="ARBA" id="ARBA00023136"/>
    </source>
</evidence>
<sequence length="183" mass="20920">MAVLNNFDHNSPQYKIGKLHIVTLVRIVSVILVLGTFVHLIFAFTRTSTVIFYAFIIAAFASGIYGTLIYGVFKEKRNYLLPFLVFQSVFLVIDIIILVAFILSTIFSKTALLEIAQDFGGLDVSEVTEQSFSHLRVIAVIFIVIMGIYIFVQYAFLTVIRRFQTFLRDRESSFNFTMEPEFS</sequence>
<dbReference type="InterPro" id="IPR051115">
    <property type="entry name" value="LAPTM_transporter"/>
</dbReference>
<keyword evidence="2 5" id="KW-0812">Transmembrane</keyword>
<evidence type="ECO:0000313" key="6">
    <source>
        <dbReference type="Proteomes" id="UP000887577"/>
    </source>
</evidence>
<dbReference type="PANTHER" id="PTHR12479:SF10">
    <property type="entry name" value="LYSOSOMAL-ASSOCIATED TRANSMEMBRANE PROTEIN"/>
    <property type="match status" value="1"/>
</dbReference>
<evidence type="ECO:0000256" key="5">
    <source>
        <dbReference type="SAM" id="Phobius"/>
    </source>
</evidence>
<evidence type="ECO:0000313" key="7">
    <source>
        <dbReference type="WBParaSite" id="PSU_v2.g20557.t1"/>
    </source>
</evidence>